<keyword evidence="4" id="KW-1185">Reference proteome</keyword>
<reference evidence="3 4" key="1">
    <citation type="submission" date="2020-09" db="EMBL/GenBank/DDBJ databases">
        <title>Characterization and genome sequencing of Ruminiclostridium sp. nov. MA18.</title>
        <authorList>
            <person name="Rettenmaier R."/>
            <person name="Kowollik M.-L."/>
            <person name="Liebl W."/>
            <person name="Zverlov V."/>
        </authorList>
    </citation>
    <scope>NUCLEOTIDE SEQUENCE [LARGE SCALE GENOMIC DNA]</scope>
    <source>
        <strain evidence="3 4">MA18</strain>
    </source>
</reference>
<proteinExistence type="predicted"/>
<dbReference type="GO" id="GO:0009254">
    <property type="term" value="P:peptidoglycan turnover"/>
    <property type="evidence" value="ECO:0007669"/>
    <property type="project" value="InterPro"/>
</dbReference>
<name>A0A4U7JL47_9FIRM</name>
<dbReference type="AlphaFoldDB" id="A0A4U7JL47"/>
<accession>A0A4U7JL47</accession>
<organism evidence="3 4">
    <name type="scientific">Ruminiclostridium herbifermentans</name>
    <dbReference type="NCBI Taxonomy" id="2488810"/>
    <lineage>
        <taxon>Bacteria</taxon>
        <taxon>Bacillati</taxon>
        <taxon>Bacillota</taxon>
        <taxon>Clostridia</taxon>
        <taxon>Eubacteriales</taxon>
        <taxon>Oscillospiraceae</taxon>
        <taxon>Ruminiclostridium</taxon>
    </lineage>
</organism>
<evidence type="ECO:0000313" key="3">
    <source>
        <dbReference type="EMBL" id="QNU68420.1"/>
    </source>
</evidence>
<gene>
    <name evidence="3" type="ORF">EHE19_008470</name>
</gene>
<dbReference type="RefSeq" id="WP_137696353.1">
    <property type="nucleotide sequence ID" value="NZ_CP061336.1"/>
</dbReference>
<dbReference type="EMBL" id="CP061336">
    <property type="protein sequence ID" value="QNU68420.1"/>
    <property type="molecule type" value="Genomic_DNA"/>
</dbReference>
<dbReference type="OrthoDB" id="9798935at2"/>
<dbReference type="KEGG" id="rher:EHE19_008470"/>
<feature type="domain" description="3D" evidence="2">
    <location>
        <begin position="471"/>
        <end position="516"/>
    </location>
</feature>
<evidence type="ECO:0000259" key="2">
    <source>
        <dbReference type="Pfam" id="PF06725"/>
    </source>
</evidence>
<dbReference type="InterPro" id="IPR010611">
    <property type="entry name" value="3D_dom"/>
</dbReference>
<feature type="region of interest" description="Disordered" evidence="1">
    <location>
        <begin position="60"/>
        <end position="120"/>
    </location>
</feature>
<evidence type="ECO:0000313" key="4">
    <source>
        <dbReference type="Proteomes" id="UP000306409"/>
    </source>
</evidence>
<evidence type="ECO:0000256" key="1">
    <source>
        <dbReference type="SAM" id="MobiDB-lite"/>
    </source>
</evidence>
<feature type="compositionally biased region" description="Basic and acidic residues" evidence="1">
    <location>
        <begin position="94"/>
        <end position="118"/>
    </location>
</feature>
<dbReference type="GO" id="GO:0019867">
    <property type="term" value="C:outer membrane"/>
    <property type="evidence" value="ECO:0007669"/>
    <property type="project" value="InterPro"/>
</dbReference>
<feature type="compositionally biased region" description="Polar residues" evidence="1">
    <location>
        <begin position="60"/>
        <end position="73"/>
    </location>
</feature>
<dbReference type="Pfam" id="PF06725">
    <property type="entry name" value="3D"/>
    <property type="match status" value="1"/>
</dbReference>
<dbReference type="Proteomes" id="UP000306409">
    <property type="component" value="Chromosome"/>
</dbReference>
<dbReference type="GO" id="GO:0004553">
    <property type="term" value="F:hydrolase activity, hydrolyzing O-glycosyl compounds"/>
    <property type="evidence" value="ECO:0007669"/>
    <property type="project" value="InterPro"/>
</dbReference>
<sequence length="554" mass="61950">MPNNKEYNNEKSKSKASQNENDMEKVFKDLEDIFSENGPLAKVGEALSQLKELNIDLFNMLSNPNNSMSTKTDVPSDRESTSTKKKVSSSTKGKNKDSEGTDTEKGTKGKGSSEKESAGESMKIAKPYMFTKPISEGGMNYIINGENLNNFFGQWKASLTGSGTDGFTQWNMKVHMDFTITEEGIGLLSGCGTICVRTITLKASCDIDMGLKVTGTTKLIANENGNPQLILDTQCPELSNNFSLEMPKVRIDKSLPFCSGGNWPITLELNKVFGVFRFIENQHGDDLPIIPKEEKVINSEVLYRKKAKLTLTKDNQPISGIKVCIKSSRKEDKIIYVNDISDEKGEIVFNIETRKKGKAEIFVDEKDKIVYAKKETVTFNEAWYEEMFMITKYYIPVEKEFKSGKAGKGKNTMTKVGDEMHNSEFLAETRENGTGLAEGADGSDYYIDSKFKKKELKDLYRGRYGNVEARKTIAADPLIIPPLHNVYIKPLGKVKMVDIGGAIKNYRIDYFAGEGIDSLNSVKVLGEVLMDPVPGRNDDRKKQYFAYVKYLGTK</sequence>
<feature type="region of interest" description="Disordered" evidence="1">
    <location>
        <begin position="1"/>
        <end position="24"/>
    </location>
</feature>
<protein>
    <recommendedName>
        <fullName evidence="2">3D domain-containing protein</fullName>
    </recommendedName>
</protein>